<keyword evidence="2" id="KW-1185">Reference proteome</keyword>
<dbReference type="SUPFAM" id="SSF53335">
    <property type="entry name" value="S-adenosyl-L-methionine-dependent methyltransferases"/>
    <property type="match status" value="1"/>
</dbReference>
<accession>A0A0U1L012</accession>
<evidence type="ECO:0000313" key="1">
    <source>
        <dbReference type="EMBL" id="CQR73008.1"/>
    </source>
</evidence>
<evidence type="ECO:0000313" key="2">
    <source>
        <dbReference type="Proteomes" id="UP000049855"/>
    </source>
</evidence>
<sequence>MIDSQAAGCEVNILQADMMGYEFAVAYDVIYSHGSLQFLPLEQRQNHFDKYKRYTNIGGLNAHLLFVEKPFIKTAPDWEKMSFSICLVIWLSITMNGKSFGVRNKL</sequence>
<dbReference type="RefSeq" id="WP_021167824.1">
    <property type="nucleotide sequence ID" value="NZ_CTRP01000012.1"/>
</dbReference>
<dbReference type="Proteomes" id="UP000049855">
    <property type="component" value="Unassembled WGS sequence"/>
</dbReference>
<dbReference type="AlphaFoldDB" id="A0A0U1L012"/>
<proteinExistence type="predicted"/>
<gene>
    <name evidence="1" type="ORF">SpAn4DRAFT_2240</name>
</gene>
<reference evidence="2" key="1">
    <citation type="submission" date="2015-03" db="EMBL/GenBank/DDBJ databases">
        <authorList>
            <person name="Nijsse Bart"/>
        </authorList>
    </citation>
    <scope>NUCLEOTIDE SEQUENCE [LARGE SCALE GENOMIC DNA]</scope>
</reference>
<dbReference type="Gene3D" id="3.40.50.150">
    <property type="entry name" value="Vaccinia Virus protein VP39"/>
    <property type="match status" value="1"/>
</dbReference>
<protein>
    <submittedName>
        <fullName evidence="1">Uncharacterized protein</fullName>
    </submittedName>
</protein>
<dbReference type="EMBL" id="CTRP01000012">
    <property type="protein sequence ID" value="CQR73008.1"/>
    <property type="molecule type" value="Genomic_DNA"/>
</dbReference>
<name>A0A0U1L012_9FIRM</name>
<organism evidence="1 2">
    <name type="scientific">Sporomusa ovata</name>
    <dbReference type="NCBI Taxonomy" id="2378"/>
    <lineage>
        <taxon>Bacteria</taxon>
        <taxon>Bacillati</taxon>
        <taxon>Bacillota</taxon>
        <taxon>Negativicutes</taxon>
        <taxon>Selenomonadales</taxon>
        <taxon>Sporomusaceae</taxon>
        <taxon>Sporomusa</taxon>
    </lineage>
</organism>
<dbReference type="InterPro" id="IPR029063">
    <property type="entry name" value="SAM-dependent_MTases_sf"/>
</dbReference>